<gene>
    <name evidence="2" type="ORF">HEP81_04297</name>
</gene>
<dbReference type="EMBL" id="CP051006">
    <property type="protein sequence ID" value="QNT94574.1"/>
    <property type="molecule type" value="Genomic_DNA"/>
</dbReference>
<dbReference type="KEGG" id="sgf:HEP81_04297"/>
<feature type="transmembrane region" description="Helical" evidence="1">
    <location>
        <begin position="88"/>
        <end position="109"/>
    </location>
</feature>
<feature type="transmembrane region" description="Helical" evidence="1">
    <location>
        <begin position="16"/>
        <end position="31"/>
    </location>
</feature>
<evidence type="ECO:0008006" key="4">
    <source>
        <dbReference type="Google" id="ProtNLM"/>
    </source>
</evidence>
<feature type="transmembrane region" description="Helical" evidence="1">
    <location>
        <begin position="43"/>
        <end position="63"/>
    </location>
</feature>
<dbReference type="Proteomes" id="UP000516422">
    <property type="component" value="Chromosome"/>
</dbReference>
<protein>
    <recommendedName>
        <fullName evidence="4">DUF1772 domain-containing protein</fullName>
    </recommendedName>
</protein>
<name>A0A7H1Q2P4_9ACTN</name>
<organism evidence="2 3">
    <name type="scientific">Streptomyces griseofuscus</name>
    <dbReference type="NCBI Taxonomy" id="146922"/>
    <lineage>
        <taxon>Bacteria</taxon>
        <taxon>Bacillati</taxon>
        <taxon>Actinomycetota</taxon>
        <taxon>Actinomycetes</taxon>
        <taxon>Kitasatosporales</taxon>
        <taxon>Streptomycetaceae</taxon>
        <taxon>Streptomyces</taxon>
    </lineage>
</organism>
<keyword evidence="1" id="KW-0472">Membrane</keyword>
<keyword evidence="1" id="KW-0812">Transmembrane</keyword>
<dbReference type="InterPro" id="IPR013901">
    <property type="entry name" value="Anthrone_oxy"/>
</dbReference>
<proteinExistence type="predicted"/>
<reference evidence="2 3" key="1">
    <citation type="submission" date="2020-04" db="EMBL/GenBank/DDBJ databases">
        <title>Characterization and engineering of Streptomyces griseofuscus DSM40191 as a potential heterologous host for expression of BGCs.</title>
        <authorList>
            <person name="Gren T."/>
            <person name="Whitford C.M."/>
            <person name="Mohite O.S."/>
            <person name="Joergensen T.S."/>
            <person name="Nielsen J.B."/>
            <person name="Lee S.Y."/>
            <person name="Weber T."/>
        </authorList>
    </citation>
    <scope>NUCLEOTIDE SEQUENCE [LARGE SCALE GENOMIC DNA]</scope>
    <source>
        <strain evidence="2 3">DSM 40191</strain>
    </source>
</reference>
<evidence type="ECO:0000313" key="2">
    <source>
        <dbReference type="EMBL" id="QNT94574.1"/>
    </source>
</evidence>
<dbReference type="AlphaFoldDB" id="A0A7H1Q2P4"/>
<accession>A0A7H1Q2P4</accession>
<sequence>MSAGAAETTAPDQRRVSVPTFIAVVVLVFLARRAGSPALRPAAAALVLLVLALVVTFVVNAPINLDQFAWNAQAPPADWAGVRDRWQIAHAVRTAFCVIALGCLGVAIIDRPFERTAAT</sequence>
<dbReference type="Pfam" id="PF08592">
    <property type="entry name" value="Anthrone_oxy"/>
    <property type="match status" value="1"/>
</dbReference>
<evidence type="ECO:0000256" key="1">
    <source>
        <dbReference type="SAM" id="Phobius"/>
    </source>
</evidence>
<keyword evidence="1" id="KW-1133">Transmembrane helix</keyword>
<evidence type="ECO:0000313" key="3">
    <source>
        <dbReference type="Proteomes" id="UP000516422"/>
    </source>
</evidence>